<dbReference type="InterPro" id="IPR015943">
    <property type="entry name" value="WD40/YVTN_repeat-like_dom_sf"/>
</dbReference>
<keyword evidence="1" id="KW-0472">Membrane</keyword>
<keyword evidence="1" id="KW-0812">Transmembrane</keyword>
<sequence length="713" mass="80526">MENKEKIFYDSMCNNCQEKFKKVITAAKKNPIKDLKDLKLFACYVDKERSIDNDNGLVPLAFIFCKKDSYVFFWKEDLYNGDGSPKIKIANDKLILSQTTIDRIKENKHKSNQLTVNNKEETYAIAQQLIKTNNLMMQRNFNQQMAILNRHDFHLLKFKKMLLGIVLALILILATIGSVLGWYFTSLANKNVNGQAPIINWRINLNEHLKNPELGEIDDNREETILNAAKLQNPDLVIKELLIENITQTSAIISVKSWSYRYDLNSFINVYYYAKLKTLKTDVTINNFSNLTNVPNDPQSLLTIVKRANLGLDTNDVTIENIKTANQIVSADLKVIEDNKVYVHNDQLKVYFSNTNKKLLWEVLTTTKLGDIKNNESTTILAKIEKLNPKLYVDEIGVDISSINSNQAKIKVNSNSRNYIISSETVTVDYRIFNPSIGTIKEKVEQPAGQSFDSSIRSLIQLKNETILAGTDAGSIYQLNSDGKIIKKVVDRKFDNKPVYSLVELSDGMILAGTEGQYNNIGGVIYQLNSDGSIKERLIKNIEDGAVNAIEELKDGTILIGVSVKSSVRSYGSIYQLRKSGQSFSVEKKVNKGIDGGINSMKQLNNEKVLIGTDFPYGSIYELDPNSFNKKLIVDQKFNNGRVSLLQLQDETVLAGVGGWSNYISAIYQLNNNGTIKEKILENDYFINISMIQLKNKTILLSSKTSIYHLNSQ</sequence>
<accession>R4UJC2</accession>
<proteinExistence type="predicted"/>
<dbReference type="Gene3D" id="2.130.10.10">
    <property type="entry name" value="YVTN repeat-like/Quinoprotein amine dehydrogenase"/>
    <property type="match status" value="1"/>
</dbReference>
<dbReference type="PATRIC" id="fig|1276229.3.peg.630"/>
<protein>
    <submittedName>
        <fullName evidence="2">Uncharacterized protein</fullName>
    </submittedName>
</protein>
<organism evidence="2 3">
    <name type="scientific">Spiroplasma syrphidicola EA-1</name>
    <dbReference type="NCBI Taxonomy" id="1276229"/>
    <lineage>
        <taxon>Bacteria</taxon>
        <taxon>Bacillati</taxon>
        <taxon>Mycoplasmatota</taxon>
        <taxon>Mollicutes</taxon>
        <taxon>Entomoplasmatales</taxon>
        <taxon>Spiroplasmataceae</taxon>
        <taxon>Spiroplasma</taxon>
    </lineage>
</organism>
<name>R4UJC2_9MOLU</name>
<dbReference type="Proteomes" id="UP000013963">
    <property type="component" value="Chromosome"/>
</dbReference>
<dbReference type="eggNOG" id="COG1520">
    <property type="taxonomic scope" value="Bacteria"/>
</dbReference>
<feature type="transmembrane region" description="Helical" evidence="1">
    <location>
        <begin position="161"/>
        <end position="184"/>
    </location>
</feature>
<dbReference type="HOGENOM" id="CLU_025324_0_0_14"/>
<evidence type="ECO:0000256" key="1">
    <source>
        <dbReference type="SAM" id="Phobius"/>
    </source>
</evidence>
<keyword evidence="3" id="KW-1185">Reference proteome</keyword>
<dbReference type="KEGG" id="ssyr:SSYRP_v1c06350"/>
<gene>
    <name evidence="2" type="ORF">SSYRP_v1c06350</name>
</gene>
<evidence type="ECO:0000313" key="2">
    <source>
        <dbReference type="EMBL" id="AGM26225.1"/>
    </source>
</evidence>
<evidence type="ECO:0000313" key="3">
    <source>
        <dbReference type="Proteomes" id="UP000013963"/>
    </source>
</evidence>
<keyword evidence="1" id="KW-1133">Transmembrane helix</keyword>
<reference evidence="2 3" key="1">
    <citation type="journal article" date="2013" name="Genome Biol. Evol.">
        <title>Complete genomes of two dipteran-associated spiroplasmas provided insights into the origin, dynamics, and impacts of viral invasion in spiroplasma.</title>
        <authorList>
            <person name="Ku C."/>
            <person name="Lo W.S."/>
            <person name="Chen L.L."/>
            <person name="Kuo C.H."/>
        </authorList>
    </citation>
    <scope>NUCLEOTIDE SEQUENCE [LARGE SCALE GENOMIC DNA]</scope>
    <source>
        <strain evidence="2">EA-1</strain>
    </source>
</reference>
<dbReference type="EMBL" id="CP005078">
    <property type="protein sequence ID" value="AGM26225.1"/>
    <property type="molecule type" value="Genomic_DNA"/>
</dbReference>
<dbReference type="RefSeq" id="WP_016340871.1">
    <property type="nucleotide sequence ID" value="NC_021284.1"/>
</dbReference>
<dbReference type="SUPFAM" id="SSF63829">
    <property type="entry name" value="Calcium-dependent phosphotriesterase"/>
    <property type="match status" value="1"/>
</dbReference>
<dbReference type="AlphaFoldDB" id="R4UJC2"/>
<dbReference type="STRING" id="1276229.SSYRP_v1c06350"/>